<protein>
    <submittedName>
        <fullName evidence="1">Uncharacterized protein</fullName>
    </submittedName>
</protein>
<accession>A0A4C1VWK5</accession>
<proteinExistence type="predicted"/>
<sequence>MVYLAEGSLKLIDNIYNSRSSDTSRNITAESFRHGLPGRSSKSFASLSPACSDTAFLSLHSQQIGRDFLPARAHPPTERADVSQPAANLRTMDKRSHLSESVDCHYAVDFTGLGSLTGRAKYFPVHHHDFNSRLVSR</sequence>
<dbReference type="EMBL" id="BGZK01000427">
    <property type="protein sequence ID" value="GBP42960.1"/>
    <property type="molecule type" value="Genomic_DNA"/>
</dbReference>
<evidence type="ECO:0000313" key="2">
    <source>
        <dbReference type="Proteomes" id="UP000299102"/>
    </source>
</evidence>
<organism evidence="1 2">
    <name type="scientific">Eumeta variegata</name>
    <name type="common">Bagworm moth</name>
    <name type="synonym">Eumeta japonica</name>
    <dbReference type="NCBI Taxonomy" id="151549"/>
    <lineage>
        <taxon>Eukaryota</taxon>
        <taxon>Metazoa</taxon>
        <taxon>Ecdysozoa</taxon>
        <taxon>Arthropoda</taxon>
        <taxon>Hexapoda</taxon>
        <taxon>Insecta</taxon>
        <taxon>Pterygota</taxon>
        <taxon>Neoptera</taxon>
        <taxon>Endopterygota</taxon>
        <taxon>Lepidoptera</taxon>
        <taxon>Glossata</taxon>
        <taxon>Ditrysia</taxon>
        <taxon>Tineoidea</taxon>
        <taxon>Psychidae</taxon>
        <taxon>Oiketicinae</taxon>
        <taxon>Eumeta</taxon>
    </lineage>
</organism>
<dbReference type="Proteomes" id="UP000299102">
    <property type="component" value="Unassembled WGS sequence"/>
</dbReference>
<evidence type="ECO:0000313" key="1">
    <source>
        <dbReference type="EMBL" id="GBP42960.1"/>
    </source>
</evidence>
<name>A0A4C1VWK5_EUMVA</name>
<reference evidence="1 2" key="1">
    <citation type="journal article" date="2019" name="Commun. Biol.">
        <title>The bagworm genome reveals a unique fibroin gene that provides high tensile strength.</title>
        <authorList>
            <person name="Kono N."/>
            <person name="Nakamura H."/>
            <person name="Ohtoshi R."/>
            <person name="Tomita M."/>
            <person name="Numata K."/>
            <person name="Arakawa K."/>
        </authorList>
    </citation>
    <scope>NUCLEOTIDE SEQUENCE [LARGE SCALE GENOMIC DNA]</scope>
</reference>
<gene>
    <name evidence="1" type="ORF">EVAR_96457_1</name>
</gene>
<comment type="caution">
    <text evidence="1">The sequence shown here is derived from an EMBL/GenBank/DDBJ whole genome shotgun (WGS) entry which is preliminary data.</text>
</comment>
<keyword evidence="2" id="KW-1185">Reference proteome</keyword>
<dbReference type="AlphaFoldDB" id="A0A4C1VWK5"/>